<evidence type="ECO:0000313" key="2">
    <source>
        <dbReference type="EMBL" id="MFD1525030.1"/>
    </source>
</evidence>
<keyword evidence="3" id="KW-1185">Reference proteome</keyword>
<proteinExistence type="predicted"/>
<keyword evidence="1" id="KW-1133">Transmembrane helix</keyword>
<dbReference type="InterPro" id="IPR058278">
    <property type="entry name" value="DUF7972"/>
</dbReference>
<sequence length="327" mass="35837">MRFRRDEGPFTRLFRWVVLTGNRQHVTAVVLLVGYVLAAPVGHALLPHGHHLGGRDATVPLLNTMLSGTFLIFSIVVSINSLFVSGEQNPLDQQFGRVQSVVEFRRQLEGVVDEEHVPASPGPLVRTLSGEILERAQRLEDDIATADIDARENVSAYVDDLAAETGRMNEGIDGASSPLDVTVAMMNYNHDRQINDLRRIRAEHADALSPSAEEAIDELLRLLQYFAAARQYFKTLYTKSEFASLSRWLVLASVPAVALTATFLHYLAWVPESHLLVAAIEAISFAPFLLVASYVLRVTTVSRQTSAAGQFAATDGSRGAIDGIEGD</sequence>
<feature type="transmembrane region" description="Helical" evidence="1">
    <location>
        <begin position="62"/>
        <end position="84"/>
    </location>
</feature>
<evidence type="ECO:0000313" key="3">
    <source>
        <dbReference type="Proteomes" id="UP001597111"/>
    </source>
</evidence>
<name>A0ABD6B2Z9_9EURY</name>
<feature type="transmembrane region" description="Helical" evidence="1">
    <location>
        <begin position="275"/>
        <end position="296"/>
    </location>
</feature>
<dbReference type="AlphaFoldDB" id="A0ABD6B2Z9"/>
<protein>
    <submittedName>
        <fullName evidence="2">Uncharacterized protein</fullName>
    </submittedName>
</protein>
<comment type="caution">
    <text evidence="2">The sequence shown here is derived from an EMBL/GenBank/DDBJ whole genome shotgun (WGS) entry which is preliminary data.</text>
</comment>
<organism evidence="2 3">
    <name type="scientific">Halolamina salina</name>
    <dbReference type="NCBI Taxonomy" id="1220023"/>
    <lineage>
        <taxon>Archaea</taxon>
        <taxon>Methanobacteriati</taxon>
        <taxon>Methanobacteriota</taxon>
        <taxon>Stenosarchaea group</taxon>
        <taxon>Halobacteria</taxon>
        <taxon>Halobacteriales</taxon>
        <taxon>Haloferacaceae</taxon>
    </lineage>
</organism>
<gene>
    <name evidence="2" type="ORF">ACFR9S_01760</name>
</gene>
<feature type="transmembrane region" description="Helical" evidence="1">
    <location>
        <begin position="248"/>
        <end position="269"/>
    </location>
</feature>
<keyword evidence="1" id="KW-0812">Transmembrane</keyword>
<reference evidence="2 3" key="1">
    <citation type="journal article" date="2019" name="Int. J. Syst. Evol. Microbiol.">
        <title>The Global Catalogue of Microorganisms (GCM) 10K type strain sequencing project: providing services to taxonomists for standard genome sequencing and annotation.</title>
        <authorList>
            <consortium name="The Broad Institute Genomics Platform"/>
            <consortium name="The Broad Institute Genome Sequencing Center for Infectious Disease"/>
            <person name="Wu L."/>
            <person name="Ma J."/>
        </authorList>
    </citation>
    <scope>NUCLEOTIDE SEQUENCE [LARGE SCALE GENOMIC DNA]</scope>
    <source>
        <strain evidence="2 3">CGMCC 1.12285</strain>
    </source>
</reference>
<accession>A0ABD6B2Z9</accession>
<dbReference type="Pfam" id="PF25927">
    <property type="entry name" value="DUF7972"/>
    <property type="match status" value="1"/>
</dbReference>
<dbReference type="RefSeq" id="WP_379731186.1">
    <property type="nucleotide sequence ID" value="NZ_JBHSWZ010000061.1"/>
</dbReference>
<keyword evidence="1" id="KW-0472">Membrane</keyword>
<dbReference type="EMBL" id="JBHUDH010000012">
    <property type="protein sequence ID" value="MFD1525030.1"/>
    <property type="molecule type" value="Genomic_DNA"/>
</dbReference>
<evidence type="ECO:0000256" key="1">
    <source>
        <dbReference type="SAM" id="Phobius"/>
    </source>
</evidence>
<dbReference type="Proteomes" id="UP001597111">
    <property type="component" value="Unassembled WGS sequence"/>
</dbReference>